<sequence>MWSVHASIELERSGVPTVALVTSAFEAGARAAARARDFESLPIVTFAADFEERDEVAMRAEFAARLPEITRGLQRG</sequence>
<evidence type="ECO:0000259" key="1">
    <source>
        <dbReference type="Pfam" id="PF24696"/>
    </source>
</evidence>
<name>A0A6J7IPW6_9ZZZZ</name>
<dbReference type="EMBL" id="CAFABA010000026">
    <property type="protein sequence ID" value="CAB4823904.1"/>
    <property type="molecule type" value="Genomic_DNA"/>
</dbReference>
<protein>
    <submittedName>
        <fullName evidence="4">Unannotated protein</fullName>
    </submittedName>
</protein>
<reference evidence="4" key="1">
    <citation type="submission" date="2020-05" db="EMBL/GenBank/DDBJ databases">
        <authorList>
            <person name="Chiriac C."/>
            <person name="Salcher M."/>
            <person name="Ghai R."/>
            <person name="Kavagutti S V."/>
        </authorList>
    </citation>
    <scope>NUCLEOTIDE SEQUENCE</scope>
</reference>
<evidence type="ECO:0000313" key="5">
    <source>
        <dbReference type="EMBL" id="CAB4997492.1"/>
    </source>
</evidence>
<proteinExistence type="predicted"/>
<evidence type="ECO:0000313" key="3">
    <source>
        <dbReference type="EMBL" id="CAB4823904.1"/>
    </source>
</evidence>
<dbReference type="EMBL" id="CAEZYR010000125">
    <property type="protein sequence ID" value="CAB4764153.1"/>
    <property type="molecule type" value="Genomic_DNA"/>
</dbReference>
<evidence type="ECO:0000313" key="2">
    <source>
        <dbReference type="EMBL" id="CAB4764153.1"/>
    </source>
</evidence>
<feature type="domain" description="UGSC-like" evidence="1">
    <location>
        <begin position="2"/>
        <end position="74"/>
    </location>
</feature>
<accession>A0A6J7IPW6</accession>
<dbReference type="AlphaFoldDB" id="A0A6J7IPW6"/>
<evidence type="ECO:0000313" key="4">
    <source>
        <dbReference type="EMBL" id="CAB4933039.1"/>
    </source>
</evidence>
<dbReference type="EMBL" id="CAFBMH010000156">
    <property type="protein sequence ID" value="CAB4933039.1"/>
    <property type="molecule type" value="Genomic_DNA"/>
</dbReference>
<gene>
    <name evidence="2" type="ORF">UFOPK2754_02621</name>
    <name evidence="3" type="ORF">UFOPK3139_00883</name>
    <name evidence="4" type="ORF">UFOPK3543_02777</name>
    <name evidence="5" type="ORF">UFOPK3967_01423</name>
</gene>
<organism evidence="4">
    <name type="scientific">freshwater metagenome</name>
    <dbReference type="NCBI Taxonomy" id="449393"/>
    <lineage>
        <taxon>unclassified sequences</taxon>
        <taxon>metagenomes</taxon>
        <taxon>ecological metagenomes</taxon>
    </lineage>
</organism>
<dbReference type="InterPro" id="IPR057767">
    <property type="entry name" value="UGSC-like_dom"/>
</dbReference>
<dbReference type="EMBL" id="CAFBOS010000079">
    <property type="protein sequence ID" value="CAB4997492.1"/>
    <property type="molecule type" value="Genomic_DNA"/>
</dbReference>
<dbReference type="Pfam" id="PF24696">
    <property type="entry name" value="UGSC"/>
    <property type="match status" value="1"/>
</dbReference>